<dbReference type="PROSITE" id="PS50089">
    <property type="entry name" value="ZF_RING_2"/>
    <property type="match status" value="1"/>
</dbReference>
<comment type="caution">
    <text evidence="11">The sequence shown here is derived from an EMBL/GenBank/DDBJ whole genome shotgun (WGS) entry which is preliminary data.</text>
</comment>
<evidence type="ECO:0000256" key="6">
    <source>
        <dbReference type="ARBA" id="ARBA00022771"/>
    </source>
</evidence>
<name>A0A5C7I5B7_9ROSI</name>
<accession>A0A5C7I5B7</accession>
<comment type="pathway">
    <text evidence="2">Protein modification; protein ubiquitination.</text>
</comment>
<dbReference type="Gene3D" id="3.30.40.10">
    <property type="entry name" value="Zinc/RING finger domain, C3HC4 (zinc finger)"/>
    <property type="match status" value="1"/>
</dbReference>
<keyword evidence="6 9" id="KW-0863">Zinc-finger</keyword>
<dbReference type="PANTHER" id="PTHR22937:SF224">
    <property type="entry name" value="E3 UBIQUITIN-PROTEIN LIGASE MBR1-RELATED"/>
    <property type="match status" value="1"/>
</dbReference>
<dbReference type="EMBL" id="VAHF01000004">
    <property type="protein sequence ID" value="TXG64284.1"/>
    <property type="molecule type" value="Genomic_DNA"/>
</dbReference>
<evidence type="ECO:0000256" key="2">
    <source>
        <dbReference type="ARBA" id="ARBA00004906"/>
    </source>
</evidence>
<dbReference type="GO" id="GO:0043161">
    <property type="term" value="P:proteasome-mediated ubiquitin-dependent protein catabolic process"/>
    <property type="evidence" value="ECO:0007669"/>
    <property type="project" value="UniProtKB-ARBA"/>
</dbReference>
<dbReference type="AlphaFoldDB" id="A0A5C7I5B7"/>
<dbReference type="GO" id="GO:0061630">
    <property type="term" value="F:ubiquitin protein ligase activity"/>
    <property type="evidence" value="ECO:0007669"/>
    <property type="project" value="UniProtKB-EC"/>
</dbReference>
<evidence type="ECO:0000256" key="5">
    <source>
        <dbReference type="ARBA" id="ARBA00022723"/>
    </source>
</evidence>
<evidence type="ECO:0000256" key="4">
    <source>
        <dbReference type="ARBA" id="ARBA00022679"/>
    </source>
</evidence>
<dbReference type="InterPro" id="IPR045191">
    <property type="entry name" value="MBR1/2-like"/>
</dbReference>
<dbReference type="EC" id="2.3.2.27" evidence="3"/>
<sequence>MSVRERSSEAHLHIERSRVFDRVTGKKWRNVSVVLKEGKAVPFKAFRNVRFSSNASAMRWDFDFIRYDFLEEASKKANQVKRMKVYGWPFWLKVASFGWRNWRVIGSSMGSSYMLGISDSHLLADEVIRILRRRDVSGVVKDGVTVDVLFVVQILESVGKGAVIKGCNRKGGIITLDLHVVFCQDFTHDRYSDMRLDIDNMSYEELLALEERVGDVKIGLTVESIMTLLKQRKYMSTEIKTPSNQEPFCVCQEEYGDGDDLGTLDCGHDFHTDCIKQWIMQKNLCPKCKKTALSTLRGL</sequence>
<keyword evidence="8" id="KW-0862">Zinc</keyword>
<reference evidence="12" key="1">
    <citation type="journal article" date="2019" name="Gigascience">
        <title>De novo genome assembly of the endangered Acer yangbiense, a plant species with extremely small populations endemic to Yunnan Province, China.</title>
        <authorList>
            <person name="Yang J."/>
            <person name="Wariss H.M."/>
            <person name="Tao L."/>
            <person name="Zhang R."/>
            <person name="Yun Q."/>
            <person name="Hollingsworth P."/>
            <person name="Dao Z."/>
            <person name="Luo G."/>
            <person name="Guo H."/>
            <person name="Ma Y."/>
            <person name="Sun W."/>
        </authorList>
    </citation>
    <scope>NUCLEOTIDE SEQUENCE [LARGE SCALE GENOMIC DNA]</scope>
    <source>
        <strain evidence="12">cv. Malutang</strain>
    </source>
</reference>
<dbReference type="OrthoDB" id="8062037at2759"/>
<evidence type="ECO:0000256" key="7">
    <source>
        <dbReference type="ARBA" id="ARBA00022786"/>
    </source>
</evidence>
<dbReference type="SMART" id="SM00184">
    <property type="entry name" value="RING"/>
    <property type="match status" value="1"/>
</dbReference>
<gene>
    <name evidence="11" type="ORF">EZV62_011278</name>
</gene>
<dbReference type="Pfam" id="PF13639">
    <property type="entry name" value="zf-RING_2"/>
    <property type="match status" value="1"/>
</dbReference>
<keyword evidence="4" id="KW-0808">Transferase</keyword>
<dbReference type="GO" id="GO:0010228">
    <property type="term" value="P:vegetative to reproductive phase transition of meristem"/>
    <property type="evidence" value="ECO:0007669"/>
    <property type="project" value="UniProtKB-ARBA"/>
</dbReference>
<keyword evidence="5" id="KW-0479">Metal-binding</keyword>
<evidence type="ECO:0000256" key="3">
    <source>
        <dbReference type="ARBA" id="ARBA00012483"/>
    </source>
</evidence>
<dbReference type="PANTHER" id="PTHR22937">
    <property type="entry name" value="E3 UBIQUITIN-PROTEIN LIGASE RNF165"/>
    <property type="match status" value="1"/>
</dbReference>
<comment type="catalytic activity">
    <reaction evidence="1">
        <text>S-ubiquitinyl-[E2 ubiquitin-conjugating enzyme]-L-cysteine + [acceptor protein]-L-lysine = [E2 ubiquitin-conjugating enzyme]-L-cysteine + N(6)-ubiquitinyl-[acceptor protein]-L-lysine.</text>
        <dbReference type="EC" id="2.3.2.27"/>
    </reaction>
</comment>
<protein>
    <recommendedName>
        <fullName evidence="3">RING-type E3 ubiquitin transferase</fullName>
        <ecNumber evidence="3">2.3.2.27</ecNumber>
    </recommendedName>
</protein>
<dbReference type="InterPro" id="IPR013083">
    <property type="entry name" value="Znf_RING/FYVE/PHD"/>
</dbReference>
<keyword evidence="7" id="KW-0833">Ubl conjugation pathway</keyword>
<dbReference type="GO" id="GO:0008270">
    <property type="term" value="F:zinc ion binding"/>
    <property type="evidence" value="ECO:0007669"/>
    <property type="project" value="UniProtKB-KW"/>
</dbReference>
<proteinExistence type="predicted"/>
<dbReference type="InterPro" id="IPR001841">
    <property type="entry name" value="Znf_RING"/>
</dbReference>
<organism evidence="11 12">
    <name type="scientific">Acer yangbiense</name>
    <dbReference type="NCBI Taxonomy" id="1000413"/>
    <lineage>
        <taxon>Eukaryota</taxon>
        <taxon>Viridiplantae</taxon>
        <taxon>Streptophyta</taxon>
        <taxon>Embryophyta</taxon>
        <taxon>Tracheophyta</taxon>
        <taxon>Spermatophyta</taxon>
        <taxon>Magnoliopsida</taxon>
        <taxon>eudicotyledons</taxon>
        <taxon>Gunneridae</taxon>
        <taxon>Pentapetalae</taxon>
        <taxon>rosids</taxon>
        <taxon>malvids</taxon>
        <taxon>Sapindales</taxon>
        <taxon>Sapindaceae</taxon>
        <taxon>Hippocastanoideae</taxon>
        <taxon>Acereae</taxon>
        <taxon>Acer</taxon>
    </lineage>
</organism>
<dbReference type="FunFam" id="3.30.40.10:FF:000309">
    <property type="entry name" value="E3 ubiquitin-protein ligase MBR2"/>
    <property type="match status" value="1"/>
</dbReference>
<evidence type="ECO:0000313" key="12">
    <source>
        <dbReference type="Proteomes" id="UP000323000"/>
    </source>
</evidence>
<evidence type="ECO:0000256" key="8">
    <source>
        <dbReference type="ARBA" id="ARBA00022833"/>
    </source>
</evidence>
<keyword evidence="12" id="KW-1185">Reference proteome</keyword>
<evidence type="ECO:0000256" key="1">
    <source>
        <dbReference type="ARBA" id="ARBA00000900"/>
    </source>
</evidence>
<evidence type="ECO:0000313" key="11">
    <source>
        <dbReference type="EMBL" id="TXG64284.1"/>
    </source>
</evidence>
<feature type="domain" description="RING-type" evidence="10">
    <location>
        <begin position="250"/>
        <end position="289"/>
    </location>
</feature>
<dbReference type="SUPFAM" id="SSF57850">
    <property type="entry name" value="RING/U-box"/>
    <property type="match status" value="1"/>
</dbReference>
<evidence type="ECO:0000259" key="10">
    <source>
        <dbReference type="PROSITE" id="PS50089"/>
    </source>
</evidence>
<dbReference type="Proteomes" id="UP000323000">
    <property type="component" value="Chromosome 4"/>
</dbReference>
<evidence type="ECO:0000256" key="9">
    <source>
        <dbReference type="PROSITE-ProRule" id="PRU00175"/>
    </source>
</evidence>